<evidence type="ECO:0000259" key="8">
    <source>
        <dbReference type="Pfam" id="PF00924"/>
    </source>
</evidence>
<sequence length="283" mass="32299">MTHFYNRIVNYFNNLDIEGIFDLVISRGVQLIFTIILLSLLRWFAERLVSIYFNRNNISEKAKQRHLTLKKLLDNIIQYTYYFFLGYSILAILGVPIATLLAGAGVASVAIGLGAQGFVSDMVNGLFILLERQYDVGDMVTINDYEGFITNIGMRTTVLQSVTGAVHFIPNRNILEVTNESRCPRRTEVDLVIDPDVNMEKLNAVIHETVEASLPNHDLTEAPEYYGVCRDLDGRLVYRVRFMCINDHQWDVETYYYELLTNALAKNGIEQPIVLSTKQVTTR</sequence>
<dbReference type="Proteomes" id="UP000243884">
    <property type="component" value="Unassembled WGS sequence"/>
</dbReference>
<keyword evidence="5 7" id="KW-1133">Transmembrane helix</keyword>
<dbReference type="SUPFAM" id="SSF82689">
    <property type="entry name" value="Mechanosensitive channel protein MscS (YggB), C-terminal domain"/>
    <property type="match status" value="1"/>
</dbReference>
<dbReference type="STRING" id="371602.SAMN04487984_0043"/>
<dbReference type="InterPro" id="IPR049142">
    <property type="entry name" value="MS_channel_1st"/>
</dbReference>
<dbReference type="SUPFAM" id="SSF82861">
    <property type="entry name" value="Mechanosensitive channel protein MscS (YggB), transmembrane region"/>
    <property type="match status" value="1"/>
</dbReference>
<protein>
    <submittedName>
        <fullName evidence="10">Small conductance mechanosensitive channel</fullName>
    </submittedName>
</protein>
<keyword evidence="11" id="KW-1185">Reference proteome</keyword>
<dbReference type="SUPFAM" id="SSF50182">
    <property type="entry name" value="Sm-like ribonucleoproteins"/>
    <property type="match status" value="1"/>
</dbReference>
<dbReference type="InterPro" id="IPR011066">
    <property type="entry name" value="MscS_channel_C_sf"/>
</dbReference>
<dbReference type="GO" id="GO:0005886">
    <property type="term" value="C:plasma membrane"/>
    <property type="evidence" value="ECO:0007669"/>
    <property type="project" value="UniProtKB-SubCell"/>
</dbReference>
<keyword evidence="6 7" id="KW-0472">Membrane</keyword>
<dbReference type="OrthoDB" id="9809206at2"/>
<evidence type="ECO:0000256" key="1">
    <source>
        <dbReference type="ARBA" id="ARBA00004651"/>
    </source>
</evidence>
<feature type="domain" description="Mechanosensitive ion channel transmembrane helices 2/3" evidence="9">
    <location>
        <begin position="75"/>
        <end position="116"/>
    </location>
</feature>
<evidence type="ECO:0000313" key="10">
    <source>
        <dbReference type="EMBL" id="SMC30137.1"/>
    </source>
</evidence>
<dbReference type="Gene3D" id="2.30.30.60">
    <property type="match status" value="1"/>
</dbReference>
<gene>
    <name evidence="10" type="ORF">SAMN04487984_0043</name>
</gene>
<feature type="transmembrane region" description="Helical" evidence="7">
    <location>
        <begin position="20"/>
        <end position="45"/>
    </location>
</feature>
<keyword evidence="3" id="KW-1003">Cell membrane</keyword>
<evidence type="ECO:0000256" key="4">
    <source>
        <dbReference type="ARBA" id="ARBA00022692"/>
    </source>
</evidence>
<dbReference type="InterPro" id="IPR011014">
    <property type="entry name" value="MscS_channel_TM-2"/>
</dbReference>
<comment type="subcellular location">
    <subcellularLocation>
        <location evidence="1">Cell membrane</location>
        <topology evidence="1">Multi-pass membrane protein</topology>
    </subcellularLocation>
</comment>
<dbReference type="InterPro" id="IPR023408">
    <property type="entry name" value="MscS_beta-dom_sf"/>
</dbReference>
<dbReference type="PANTHER" id="PTHR30460:SF0">
    <property type="entry name" value="MODERATE CONDUCTANCE MECHANOSENSITIVE CHANNEL YBIO"/>
    <property type="match status" value="1"/>
</dbReference>
<name>A0A1W1Y1X2_9LACT</name>
<evidence type="ECO:0000256" key="7">
    <source>
        <dbReference type="SAM" id="Phobius"/>
    </source>
</evidence>
<comment type="similarity">
    <text evidence="2">Belongs to the MscS (TC 1.A.23) family.</text>
</comment>
<evidence type="ECO:0000256" key="5">
    <source>
        <dbReference type="ARBA" id="ARBA00022989"/>
    </source>
</evidence>
<organism evidence="10 11">
    <name type="scientific">Aerococcus suis</name>
    <dbReference type="NCBI Taxonomy" id="371602"/>
    <lineage>
        <taxon>Bacteria</taxon>
        <taxon>Bacillati</taxon>
        <taxon>Bacillota</taxon>
        <taxon>Bacilli</taxon>
        <taxon>Lactobacillales</taxon>
        <taxon>Aerococcaceae</taxon>
        <taxon>Aerococcus</taxon>
    </lineage>
</organism>
<feature type="transmembrane region" description="Helical" evidence="7">
    <location>
        <begin position="79"/>
        <end position="103"/>
    </location>
</feature>
<dbReference type="RefSeq" id="WP_084097670.1">
    <property type="nucleotide sequence ID" value="NZ_FWXK01000001.1"/>
</dbReference>
<dbReference type="AlphaFoldDB" id="A0A1W1Y1X2"/>
<proteinExistence type="inferred from homology"/>
<dbReference type="InterPro" id="IPR045276">
    <property type="entry name" value="YbiO_bact"/>
</dbReference>
<dbReference type="Pfam" id="PF00924">
    <property type="entry name" value="MS_channel_2nd"/>
    <property type="match status" value="1"/>
</dbReference>
<evidence type="ECO:0000256" key="6">
    <source>
        <dbReference type="ARBA" id="ARBA00023136"/>
    </source>
</evidence>
<evidence type="ECO:0000259" key="9">
    <source>
        <dbReference type="Pfam" id="PF21088"/>
    </source>
</evidence>
<dbReference type="InterPro" id="IPR006685">
    <property type="entry name" value="MscS_channel_2nd"/>
</dbReference>
<dbReference type="Gene3D" id="1.10.287.1260">
    <property type="match status" value="1"/>
</dbReference>
<feature type="domain" description="Mechanosensitive ion channel MscS" evidence="8">
    <location>
        <begin position="119"/>
        <end position="181"/>
    </location>
</feature>
<accession>A0A1W1Y1X2</accession>
<dbReference type="Pfam" id="PF21088">
    <property type="entry name" value="MS_channel_1st"/>
    <property type="match status" value="1"/>
</dbReference>
<feature type="transmembrane region" description="Helical" evidence="7">
    <location>
        <begin position="109"/>
        <end position="130"/>
    </location>
</feature>
<evidence type="ECO:0000313" key="11">
    <source>
        <dbReference type="Proteomes" id="UP000243884"/>
    </source>
</evidence>
<dbReference type="EMBL" id="FWXK01000001">
    <property type="protein sequence ID" value="SMC30137.1"/>
    <property type="molecule type" value="Genomic_DNA"/>
</dbReference>
<evidence type="ECO:0000256" key="3">
    <source>
        <dbReference type="ARBA" id="ARBA00022475"/>
    </source>
</evidence>
<keyword evidence="4 7" id="KW-0812">Transmembrane</keyword>
<dbReference type="GO" id="GO:0008381">
    <property type="term" value="F:mechanosensitive monoatomic ion channel activity"/>
    <property type="evidence" value="ECO:0007669"/>
    <property type="project" value="InterPro"/>
</dbReference>
<dbReference type="InterPro" id="IPR010920">
    <property type="entry name" value="LSM_dom_sf"/>
</dbReference>
<reference evidence="11" key="1">
    <citation type="submission" date="2017-04" db="EMBL/GenBank/DDBJ databases">
        <authorList>
            <person name="Varghese N."/>
            <person name="Submissions S."/>
        </authorList>
    </citation>
    <scope>NUCLEOTIDE SEQUENCE [LARGE SCALE GENOMIC DNA]</scope>
    <source>
        <strain evidence="11">DSM 21500</strain>
    </source>
</reference>
<dbReference type="PANTHER" id="PTHR30460">
    <property type="entry name" value="MODERATE CONDUCTANCE MECHANOSENSITIVE CHANNEL YBIO"/>
    <property type="match status" value="1"/>
</dbReference>
<evidence type="ECO:0000256" key="2">
    <source>
        <dbReference type="ARBA" id="ARBA00008017"/>
    </source>
</evidence>
<dbReference type="Gene3D" id="3.30.70.100">
    <property type="match status" value="1"/>
</dbReference>